<proteinExistence type="predicted"/>
<protein>
    <submittedName>
        <fullName evidence="2">Capsid protein</fullName>
    </submittedName>
</protein>
<name>A0A6C0G9N6_9VIRU</name>
<keyword evidence="3" id="KW-1185">Reference proteome</keyword>
<dbReference type="EMBL" id="MN708485">
    <property type="protein sequence ID" value="QHT64468.1"/>
    <property type="molecule type" value="Genomic_DNA"/>
</dbReference>
<dbReference type="RefSeq" id="YP_010798472.1">
    <property type="nucleotide sequence ID" value="NC_076470.1"/>
</dbReference>
<evidence type="ECO:0000313" key="2">
    <source>
        <dbReference type="EMBL" id="QHT64468.1"/>
    </source>
</evidence>
<dbReference type="KEGG" id="vg:80536685"/>
<dbReference type="GeneID" id="80536685"/>
<sequence>MPYRRKYPVRRRLTSKRRSYAARRPRRSYAGKRRSYTKRPRTPKAILNLTSKKKCDTMLNSTNITAATPTGSSTFNTTPAVLNADNLYVIPWIPTARPALLNGALAAPIDAATRTSSTCFMRGLKETITVSTNSGAPWMWRRICFKLKGDDLTAYVDHNFTWWRATATQGVVRNLTSAYASPSALGAIKQFVFEGTEQFDWVDMFNAKTDSKRISVCYDRTKTFNAGNATGVIRNMKLWHPMNKNIEYDDEEDAGEVVTQPYSVKAKPGMGDYYVIDFFKGIGTATDLLSLSIEAKLYWHEK</sequence>
<feature type="region of interest" description="Disordered" evidence="1">
    <location>
        <begin position="16"/>
        <end position="42"/>
    </location>
</feature>
<evidence type="ECO:0000256" key="1">
    <source>
        <dbReference type="SAM" id="MobiDB-lite"/>
    </source>
</evidence>
<dbReference type="Proteomes" id="UP000676985">
    <property type="component" value="Segment"/>
</dbReference>
<accession>A0A6C0G9N6</accession>
<reference evidence="2" key="1">
    <citation type="submission" date="2019-11" db="EMBL/GenBank/DDBJ databases">
        <title>Two new species of the genomoviruses identified in Citrus sp. in Tunisia.</title>
        <authorList>
            <person name="Chabi-Jesus C."/>
            <person name="Najar A."/>
            <person name="Fontenele R.S."/>
            <person name="Kumari S.G."/>
            <person name="Ramos-Gonzalez P.L."/>
            <person name="Freitas-Astua J."/>
            <person name="Kraberger S."/>
            <person name="Varsani A."/>
        </authorList>
    </citation>
    <scope>NUCLEOTIDE SEQUENCE</scope>
    <source>
        <strain evidence="2">CTGV/2/TUN/2015</strain>
    </source>
</reference>
<evidence type="ECO:0000313" key="3">
    <source>
        <dbReference type="Proteomes" id="UP000676985"/>
    </source>
</evidence>
<gene>
    <name evidence="2" type="primary">CP</name>
</gene>
<organism evidence="2 3">
    <name type="scientific">Citrus Tunisia genomovirus 2</name>
    <dbReference type="NCBI Taxonomy" id="2705538"/>
    <lineage>
        <taxon>Viruses</taxon>
        <taxon>Monodnaviria</taxon>
        <taxon>Shotokuvirae</taxon>
        <taxon>Cressdnaviricota</taxon>
        <taxon>Repensiviricetes</taxon>
        <taxon>Geplafuvirales</taxon>
        <taxon>Genomoviridae</taxon>
        <taxon>Gemycircularvirus</taxon>
        <taxon>Gemycircularvirus citas1</taxon>
    </lineage>
</organism>